<dbReference type="Proteomes" id="UP000317624">
    <property type="component" value="Unassembled WGS sequence"/>
</dbReference>
<gene>
    <name evidence="2" type="ORF">FNT36_00555</name>
</gene>
<name>A0A558C1E8_9BACT</name>
<dbReference type="RefSeq" id="WP_144842921.1">
    <property type="nucleotide sequence ID" value="NZ_VMRJ01000001.1"/>
</dbReference>
<evidence type="ECO:0000313" key="3">
    <source>
        <dbReference type="Proteomes" id="UP000317624"/>
    </source>
</evidence>
<organism evidence="2 3">
    <name type="scientific">Hymenobacter setariae</name>
    <dbReference type="NCBI Taxonomy" id="2594794"/>
    <lineage>
        <taxon>Bacteria</taxon>
        <taxon>Pseudomonadati</taxon>
        <taxon>Bacteroidota</taxon>
        <taxon>Cytophagia</taxon>
        <taxon>Cytophagales</taxon>
        <taxon>Hymenobacteraceae</taxon>
        <taxon>Hymenobacter</taxon>
    </lineage>
</organism>
<feature type="domain" description="BLUF" evidence="1">
    <location>
        <begin position="3"/>
        <end position="96"/>
    </location>
</feature>
<dbReference type="Pfam" id="PF04940">
    <property type="entry name" value="BLUF"/>
    <property type="match status" value="1"/>
</dbReference>
<dbReference type="OrthoDB" id="196105at2"/>
<dbReference type="Gene3D" id="3.30.70.100">
    <property type="match status" value="1"/>
</dbReference>
<dbReference type="SUPFAM" id="SSF54975">
    <property type="entry name" value="Acylphosphatase/BLUF domain-like"/>
    <property type="match status" value="1"/>
</dbReference>
<dbReference type="PROSITE" id="PS50925">
    <property type="entry name" value="BLUF"/>
    <property type="match status" value="1"/>
</dbReference>
<comment type="caution">
    <text evidence="2">The sequence shown here is derived from an EMBL/GenBank/DDBJ whole genome shotgun (WGS) entry which is preliminary data.</text>
</comment>
<proteinExistence type="predicted"/>
<sequence>MLLHHLIYESQATHPFTEEELADLLRKARETNEEKGLTGLLLYAQDGRFVQVLEGNVDEVHELYFMHIARDPRHHHLTLLADGRLNHRRFADWRMGFRPATPEALLELTGHFSTADATFLLPVLPNLPSPLLDKLLDYVQYTVSHPVLEEVTH</sequence>
<keyword evidence="3" id="KW-1185">Reference proteome</keyword>
<dbReference type="AlphaFoldDB" id="A0A558C1E8"/>
<reference evidence="2 3" key="1">
    <citation type="submission" date="2019-07" db="EMBL/GenBank/DDBJ databases">
        <title>Hymenobacter sp. straun FUR1 Genome sequencing and assembly.</title>
        <authorList>
            <person name="Chhetri G."/>
        </authorList>
    </citation>
    <scope>NUCLEOTIDE SEQUENCE [LARGE SCALE GENOMIC DNA]</scope>
    <source>
        <strain evidence="2 3">Fur1</strain>
    </source>
</reference>
<evidence type="ECO:0000313" key="2">
    <source>
        <dbReference type="EMBL" id="TVT42621.1"/>
    </source>
</evidence>
<evidence type="ECO:0000259" key="1">
    <source>
        <dbReference type="PROSITE" id="PS50925"/>
    </source>
</evidence>
<dbReference type="SMART" id="SM01034">
    <property type="entry name" value="BLUF"/>
    <property type="match status" value="1"/>
</dbReference>
<protein>
    <submittedName>
        <fullName evidence="2">BLUF domain-containing protein</fullName>
    </submittedName>
</protein>
<dbReference type="InterPro" id="IPR036046">
    <property type="entry name" value="Acylphosphatase-like_dom_sf"/>
</dbReference>
<accession>A0A558C1E8</accession>
<dbReference type="GO" id="GO:0071949">
    <property type="term" value="F:FAD binding"/>
    <property type="evidence" value="ECO:0007669"/>
    <property type="project" value="InterPro"/>
</dbReference>
<dbReference type="GO" id="GO:0009882">
    <property type="term" value="F:blue light photoreceptor activity"/>
    <property type="evidence" value="ECO:0007669"/>
    <property type="project" value="InterPro"/>
</dbReference>
<dbReference type="EMBL" id="VMRJ01000001">
    <property type="protein sequence ID" value="TVT42621.1"/>
    <property type="molecule type" value="Genomic_DNA"/>
</dbReference>
<dbReference type="InterPro" id="IPR007024">
    <property type="entry name" value="BLUF_domain"/>
</dbReference>